<gene>
    <name evidence="1" type="ORF">FNV43_RR02706</name>
</gene>
<sequence>MPKKEDFLKELAENGESNNTKEVSRCDFLPISSSGFPRLHIRLKEPARKVVVVLVFGMPFHKLMEKSLMEAMVTLQWINIIGTRCGRGEGLG</sequence>
<keyword evidence="2" id="KW-1185">Reference proteome</keyword>
<evidence type="ECO:0000313" key="2">
    <source>
        <dbReference type="Proteomes" id="UP000796880"/>
    </source>
</evidence>
<accession>A0A8K0MNK7</accession>
<name>A0A8K0MNK7_9ROSA</name>
<organism evidence="1 2">
    <name type="scientific">Rhamnella rubrinervis</name>
    <dbReference type="NCBI Taxonomy" id="2594499"/>
    <lineage>
        <taxon>Eukaryota</taxon>
        <taxon>Viridiplantae</taxon>
        <taxon>Streptophyta</taxon>
        <taxon>Embryophyta</taxon>
        <taxon>Tracheophyta</taxon>
        <taxon>Spermatophyta</taxon>
        <taxon>Magnoliopsida</taxon>
        <taxon>eudicotyledons</taxon>
        <taxon>Gunneridae</taxon>
        <taxon>Pentapetalae</taxon>
        <taxon>rosids</taxon>
        <taxon>fabids</taxon>
        <taxon>Rosales</taxon>
        <taxon>Rhamnaceae</taxon>
        <taxon>rhamnoid group</taxon>
        <taxon>Rhamneae</taxon>
        <taxon>Rhamnella</taxon>
    </lineage>
</organism>
<dbReference type="Proteomes" id="UP000796880">
    <property type="component" value="Unassembled WGS sequence"/>
</dbReference>
<evidence type="ECO:0000313" key="1">
    <source>
        <dbReference type="EMBL" id="KAF3452273.1"/>
    </source>
</evidence>
<proteinExistence type="predicted"/>
<reference evidence="1" key="1">
    <citation type="submission" date="2020-03" db="EMBL/GenBank/DDBJ databases">
        <title>A high-quality chromosome-level genome assembly of a woody plant with both climbing and erect habits, Rhamnella rubrinervis.</title>
        <authorList>
            <person name="Lu Z."/>
            <person name="Yang Y."/>
            <person name="Zhu X."/>
            <person name="Sun Y."/>
        </authorList>
    </citation>
    <scope>NUCLEOTIDE SEQUENCE</scope>
    <source>
        <strain evidence="1">BYM</strain>
        <tissue evidence="1">Leaf</tissue>
    </source>
</reference>
<protein>
    <submittedName>
        <fullName evidence="1">Uncharacterized protein</fullName>
    </submittedName>
</protein>
<comment type="caution">
    <text evidence="1">The sequence shown here is derived from an EMBL/GenBank/DDBJ whole genome shotgun (WGS) entry which is preliminary data.</text>
</comment>
<dbReference type="EMBL" id="VOIH02000002">
    <property type="protein sequence ID" value="KAF3452273.1"/>
    <property type="molecule type" value="Genomic_DNA"/>
</dbReference>
<dbReference type="AlphaFoldDB" id="A0A8K0MNK7"/>